<dbReference type="AlphaFoldDB" id="A0A1H1U3H8"/>
<dbReference type="Proteomes" id="UP000199092">
    <property type="component" value="Chromosome I"/>
</dbReference>
<feature type="region of interest" description="Disordered" evidence="1">
    <location>
        <begin position="22"/>
        <end position="43"/>
    </location>
</feature>
<feature type="signal peptide" evidence="2">
    <location>
        <begin position="1"/>
        <end position="21"/>
    </location>
</feature>
<dbReference type="OrthoDB" id="9773047at2"/>
<accession>A0A1H1U3H8</accession>
<protein>
    <submittedName>
        <fullName evidence="4">CubicO group peptidase, beta-lactamase class C family</fullName>
    </submittedName>
</protein>
<dbReference type="PANTHER" id="PTHR43283:SF7">
    <property type="entry name" value="BETA-LACTAMASE-RELATED DOMAIN-CONTAINING PROTEIN"/>
    <property type="match status" value="1"/>
</dbReference>
<evidence type="ECO:0000256" key="2">
    <source>
        <dbReference type="SAM" id="SignalP"/>
    </source>
</evidence>
<dbReference type="STRING" id="546871.SAMN04488543_2158"/>
<evidence type="ECO:0000259" key="3">
    <source>
        <dbReference type="Pfam" id="PF00144"/>
    </source>
</evidence>
<name>A0A1H1U3H8_9ACTN</name>
<dbReference type="EMBL" id="LT629749">
    <property type="protein sequence ID" value="SDS67085.1"/>
    <property type="molecule type" value="Genomic_DNA"/>
</dbReference>
<dbReference type="InterPro" id="IPR001466">
    <property type="entry name" value="Beta-lactam-related"/>
</dbReference>
<gene>
    <name evidence="4" type="ORF">SAMN04488543_2158</name>
</gene>
<sequence length="357" mass="38297">MARRLSAVLLVILLTVLPACGTRKPGPPPTGSPTHSSSDLGSALDQFVGTSTGPWLNTRAVLVSHRGELVAERYYFSEPEERADVFSVTKSVIATLIGIAAGDGLLSLDQTLGELLPRQRSLMSPPTRRVTVRQLLTMTSGHTPEQVDRIDPGRPGYVAALLELTPERSPGQEVNYNDGGPHLLAAVLRERTGMSPLAYARERLFEPLGIDTEPATRGLLLSGAGNGDFAWLTDGDGLVGGGYGLQLTARDLVAVGELYREGGVRGGRRLLEDDFVTLATSRQADLPVEDYGYGYLWWVTPVAGLDAYSAVGRFGQLVLVVPARELVVAISTRPSDPPLEPADQLAMVEELVLPRLP</sequence>
<proteinExistence type="predicted"/>
<dbReference type="Pfam" id="PF00144">
    <property type="entry name" value="Beta-lactamase"/>
    <property type="match status" value="1"/>
</dbReference>
<dbReference type="InterPro" id="IPR050789">
    <property type="entry name" value="Diverse_Enzym_Activities"/>
</dbReference>
<dbReference type="SUPFAM" id="SSF56601">
    <property type="entry name" value="beta-lactamase/transpeptidase-like"/>
    <property type="match status" value="1"/>
</dbReference>
<evidence type="ECO:0000313" key="5">
    <source>
        <dbReference type="Proteomes" id="UP000199092"/>
    </source>
</evidence>
<dbReference type="InterPro" id="IPR012338">
    <property type="entry name" value="Beta-lactam/transpept-like"/>
</dbReference>
<dbReference type="Gene3D" id="3.40.710.10">
    <property type="entry name" value="DD-peptidase/beta-lactamase superfamily"/>
    <property type="match status" value="1"/>
</dbReference>
<organism evidence="4 5">
    <name type="scientific">Friedmanniella luteola</name>
    <dbReference type="NCBI Taxonomy" id="546871"/>
    <lineage>
        <taxon>Bacteria</taxon>
        <taxon>Bacillati</taxon>
        <taxon>Actinomycetota</taxon>
        <taxon>Actinomycetes</taxon>
        <taxon>Propionibacteriales</taxon>
        <taxon>Nocardioidaceae</taxon>
        <taxon>Friedmanniella</taxon>
    </lineage>
</organism>
<dbReference type="PANTHER" id="PTHR43283">
    <property type="entry name" value="BETA-LACTAMASE-RELATED"/>
    <property type="match status" value="1"/>
</dbReference>
<evidence type="ECO:0000256" key="1">
    <source>
        <dbReference type="SAM" id="MobiDB-lite"/>
    </source>
</evidence>
<keyword evidence="5" id="KW-1185">Reference proteome</keyword>
<dbReference type="RefSeq" id="WP_157720426.1">
    <property type="nucleotide sequence ID" value="NZ_LT629749.1"/>
</dbReference>
<feature type="domain" description="Beta-lactamase-related" evidence="3">
    <location>
        <begin position="60"/>
        <end position="341"/>
    </location>
</feature>
<evidence type="ECO:0000313" key="4">
    <source>
        <dbReference type="EMBL" id="SDS67085.1"/>
    </source>
</evidence>
<reference evidence="4 5" key="1">
    <citation type="submission" date="2016-10" db="EMBL/GenBank/DDBJ databases">
        <authorList>
            <person name="de Groot N.N."/>
        </authorList>
    </citation>
    <scope>NUCLEOTIDE SEQUENCE [LARGE SCALE GENOMIC DNA]</scope>
    <source>
        <strain evidence="4 5">DSM 21741</strain>
    </source>
</reference>
<keyword evidence="2" id="KW-0732">Signal</keyword>
<feature type="chain" id="PRO_5009261768" evidence="2">
    <location>
        <begin position="22"/>
        <end position="357"/>
    </location>
</feature>